<reference evidence="2 3" key="1">
    <citation type="journal article" date="2012" name="New Phytol.">
        <title>Insight into trade-off between wood decay and parasitism from the genome of a fungal forest pathogen.</title>
        <authorList>
            <person name="Olson A."/>
            <person name="Aerts A."/>
            <person name="Asiegbu F."/>
            <person name="Belbahri L."/>
            <person name="Bouzid O."/>
            <person name="Broberg A."/>
            <person name="Canback B."/>
            <person name="Coutinho P.M."/>
            <person name="Cullen D."/>
            <person name="Dalman K."/>
            <person name="Deflorio G."/>
            <person name="van Diepen L.T."/>
            <person name="Dunand C."/>
            <person name="Duplessis S."/>
            <person name="Durling M."/>
            <person name="Gonthier P."/>
            <person name="Grimwood J."/>
            <person name="Fossdal C.G."/>
            <person name="Hansson D."/>
            <person name="Henrissat B."/>
            <person name="Hietala A."/>
            <person name="Himmelstrand K."/>
            <person name="Hoffmeister D."/>
            <person name="Hogberg N."/>
            <person name="James T.Y."/>
            <person name="Karlsson M."/>
            <person name="Kohler A."/>
            <person name="Kues U."/>
            <person name="Lee Y.H."/>
            <person name="Lin Y.C."/>
            <person name="Lind M."/>
            <person name="Lindquist E."/>
            <person name="Lombard V."/>
            <person name="Lucas S."/>
            <person name="Lunden K."/>
            <person name="Morin E."/>
            <person name="Murat C."/>
            <person name="Park J."/>
            <person name="Raffaello T."/>
            <person name="Rouze P."/>
            <person name="Salamov A."/>
            <person name="Schmutz J."/>
            <person name="Solheim H."/>
            <person name="Stahlberg J."/>
            <person name="Velez H."/>
            <person name="de Vries R.P."/>
            <person name="Wiebenga A."/>
            <person name="Woodward S."/>
            <person name="Yakovlev I."/>
            <person name="Garbelotto M."/>
            <person name="Martin F."/>
            <person name="Grigoriev I.V."/>
            <person name="Stenlid J."/>
        </authorList>
    </citation>
    <scope>NUCLEOTIDE SEQUENCE [LARGE SCALE GENOMIC DNA]</scope>
    <source>
        <strain evidence="2 3">TC 32-1</strain>
    </source>
</reference>
<dbReference type="Pfam" id="PF00149">
    <property type="entry name" value="Metallophos"/>
    <property type="match status" value="1"/>
</dbReference>
<dbReference type="Proteomes" id="UP000030671">
    <property type="component" value="Unassembled WGS sequence"/>
</dbReference>
<feature type="domain" description="Calcineurin-like phosphoesterase" evidence="1">
    <location>
        <begin position="28"/>
        <end position="224"/>
    </location>
</feature>
<dbReference type="KEGG" id="hir:HETIRDRAFT_407615"/>
<dbReference type="HOGENOM" id="CLU_041441_4_0_1"/>
<protein>
    <recommendedName>
        <fullName evidence="1">Calcineurin-like phosphoesterase domain-containing protein</fullName>
    </recommendedName>
</protein>
<dbReference type="PANTHER" id="PTHR12905:SF0">
    <property type="entry name" value="CALCINEURIN-LIKE PHOSPHOESTERASE DOMAIN-CONTAINING PROTEIN"/>
    <property type="match status" value="1"/>
</dbReference>
<dbReference type="SUPFAM" id="SSF56300">
    <property type="entry name" value="Metallo-dependent phosphatases"/>
    <property type="match status" value="1"/>
</dbReference>
<name>W4KIY5_HETIT</name>
<dbReference type="InParanoid" id="W4KIY5"/>
<dbReference type="GO" id="GO:0016787">
    <property type="term" value="F:hydrolase activity"/>
    <property type="evidence" value="ECO:0007669"/>
    <property type="project" value="InterPro"/>
</dbReference>
<organism evidence="2 3">
    <name type="scientific">Heterobasidion irregulare (strain TC 32-1)</name>
    <dbReference type="NCBI Taxonomy" id="747525"/>
    <lineage>
        <taxon>Eukaryota</taxon>
        <taxon>Fungi</taxon>
        <taxon>Dikarya</taxon>
        <taxon>Basidiomycota</taxon>
        <taxon>Agaricomycotina</taxon>
        <taxon>Agaricomycetes</taxon>
        <taxon>Russulales</taxon>
        <taxon>Bondarzewiaceae</taxon>
        <taxon>Heterobasidion</taxon>
        <taxon>Heterobasidion annosum species complex</taxon>
    </lineage>
</organism>
<dbReference type="InterPro" id="IPR029052">
    <property type="entry name" value="Metallo-depent_PP-like"/>
</dbReference>
<dbReference type="RefSeq" id="XP_009542519.1">
    <property type="nucleotide sequence ID" value="XM_009544224.1"/>
</dbReference>
<dbReference type="eggNOG" id="KOG3947">
    <property type="taxonomic scope" value="Eukaryota"/>
</dbReference>
<dbReference type="InterPro" id="IPR051693">
    <property type="entry name" value="UPF0046_metallophosphoest"/>
</dbReference>
<dbReference type="EMBL" id="KI925455">
    <property type="protein sequence ID" value="ETW85684.1"/>
    <property type="molecule type" value="Genomic_DNA"/>
</dbReference>
<dbReference type="InterPro" id="IPR004843">
    <property type="entry name" value="Calcineurin-like_PHP"/>
</dbReference>
<evidence type="ECO:0000313" key="3">
    <source>
        <dbReference type="Proteomes" id="UP000030671"/>
    </source>
</evidence>
<gene>
    <name evidence="2" type="ORF">HETIRDRAFT_407615</name>
</gene>
<evidence type="ECO:0000259" key="1">
    <source>
        <dbReference type="Pfam" id="PF00149"/>
    </source>
</evidence>
<accession>W4KIY5</accession>
<sequence length="262" mass="28910">MATVHIDYGDHVPPHPGTRSGWTRFVCISDTHSHIVPVPPGDVLIHAGDLSSWGTLKQLKTTIDWLMTLPHPTKVIIAGNHDLCLDRAWVEGKSSHRVQSTITSKDAEEARTMIRSQAVRNAGIHYLEYESLELSTSSGKVWKIYGSPACPRFAPGCFQYTTKDEAEDIYSQIPPDTEILITHTPPYHTLDQSRKGVHAGCKTLATKVGQLKPCRLHVFGHIHEANGAHMHQGNPDEGLPDRVSVNGAWGDHSTVIVDLKDD</sequence>
<dbReference type="OrthoDB" id="630188at2759"/>
<dbReference type="AlphaFoldDB" id="W4KIY5"/>
<evidence type="ECO:0000313" key="2">
    <source>
        <dbReference type="EMBL" id="ETW85684.1"/>
    </source>
</evidence>
<proteinExistence type="predicted"/>
<dbReference type="PANTHER" id="PTHR12905">
    <property type="entry name" value="METALLOPHOSPHOESTERASE"/>
    <property type="match status" value="1"/>
</dbReference>
<dbReference type="GeneID" id="20672613"/>
<keyword evidence="3" id="KW-1185">Reference proteome</keyword>
<dbReference type="Gene3D" id="3.60.21.10">
    <property type="match status" value="1"/>
</dbReference>
<dbReference type="CDD" id="cd07379">
    <property type="entry name" value="MPP_239FB"/>
    <property type="match status" value="1"/>
</dbReference>